<evidence type="ECO:0000313" key="3">
    <source>
        <dbReference type="Proteomes" id="UP001150217"/>
    </source>
</evidence>
<protein>
    <submittedName>
        <fullName evidence="2">Uncharacterized protein</fullName>
    </submittedName>
</protein>
<keyword evidence="3" id="KW-1185">Reference proteome</keyword>
<dbReference type="EMBL" id="JANVFT010000029">
    <property type="protein sequence ID" value="KAJ4495513.1"/>
    <property type="molecule type" value="Genomic_DNA"/>
</dbReference>
<comment type="caution">
    <text evidence="2">The sequence shown here is derived from an EMBL/GenBank/DDBJ whole genome shotgun (WGS) entry which is preliminary data.</text>
</comment>
<feature type="region of interest" description="Disordered" evidence="1">
    <location>
        <begin position="67"/>
        <end position="93"/>
    </location>
</feature>
<evidence type="ECO:0000313" key="2">
    <source>
        <dbReference type="EMBL" id="KAJ4495513.1"/>
    </source>
</evidence>
<reference evidence="2" key="1">
    <citation type="submission" date="2022-08" db="EMBL/GenBank/DDBJ databases">
        <title>A Global Phylogenomic Analysis of the Shiitake Genus Lentinula.</title>
        <authorList>
            <consortium name="DOE Joint Genome Institute"/>
            <person name="Sierra-Patev S."/>
            <person name="Min B."/>
            <person name="Naranjo-Ortiz M."/>
            <person name="Looney B."/>
            <person name="Konkel Z."/>
            <person name="Slot J.C."/>
            <person name="Sakamoto Y."/>
            <person name="Steenwyk J.L."/>
            <person name="Rokas A."/>
            <person name="Carro J."/>
            <person name="Camarero S."/>
            <person name="Ferreira P."/>
            <person name="Molpeceres G."/>
            <person name="Ruiz-Duenas F.J."/>
            <person name="Serrano A."/>
            <person name="Henrissat B."/>
            <person name="Drula E."/>
            <person name="Hughes K.W."/>
            <person name="Mata J.L."/>
            <person name="Ishikawa N.K."/>
            <person name="Vargas-Isla R."/>
            <person name="Ushijima S."/>
            <person name="Smith C.A."/>
            <person name="Ahrendt S."/>
            <person name="Andreopoulos W."/>
            <person name="He G."/>
            <person name="Labutti K."/>
            <person name="Lipzen A."/>
            <person name="Ng V."/>
            <person name="Riley R."/>
            <person name="Sandor L."/>
            <person name="Barry K."/>
            <person name="Martinez A.T."/>
            <person name="Xiao Y."/>
            <person name="Gibbons J.G."/>
            <person name="Terashima K."/>
            <person name="Grigoriev I.V."/>
            <person name="Hibbett D.S."/>
        </authorList>
    </citation>
    <scope>NUCLEOTIDE SEQUENCE</scope>
    <source>
        <strain evidence="2">RHP3577 ss4</strain>
    </source>
</reference>
<sequence length="137" mass="14643">MDSIMLEWERMIAGYVSEVLGYPVPSFAVPSVEGVSRISGPDASTAQASILETPPVLDTIASPPAKAPLFLPESLSPPSPHSPSPVPSPVSLPNVSREVVDLTMEDDDELYESREEFLVRMGAAPEVKQEPSDPSVV</sequence>
<dbReference type="Proteomes" id="UP001150217">
    <property type="component" value="Unassembled WGS sequence"/>
</dbReference>
<accession>A0ABQ8VIN8</accession>
<proteinExistence type="predicted"/>
<evidence type="ECO:0000256" key="1">
    <source>
        <dbReference type="SAM" id="MobiDB-lite"/>
    </source>
</evidence>
<organism evidence="2 3">
    <name type="scientific">Lentinula lateritia</name>
    <dbReference type="NCBI Taxonomy" id="40482"/>
    <lineage>
        <taxon>Eukaryota</taxon>
        <taxon>Fungi</taxon>
        <taxon>Dikarya</taxon>
        <taxon>Basidiomycota</taxon>
        <taxon>Agaricomycotina</taxon>
        <taxon>Agaricomycetes</taxon>
        <taxon>Agaricomycetidae</taxon>
        <taxon>Agaricales</taxon>
        <taxon>Marasmiineae</taxon>
        <taxon>Omphalotaceae</taxon>
        <taxon>Lentinula</taxon>
    </lineage>
</organism>
<gene>
    <name evidence="2" type="ORF">C8R41DRAFT_918646</name>
</gene>
<feature type="compositionally biased region" description="Pro residues" evidence="1">
    <location>
        <begin position="75"/>
        <end position="90"/>
    </location>
</feature>
<name>A0ABQ8VIN8_9AGAR</name>